<evidence type="ECO:0000313" key="3">
    <source>
        <dbReference type="Proteomes" id="UP000220226"/>
    </source>
</evidence>
<name>A0A2A8XXY5_BACCE</name>
<gene>
    <name evidence="2" type="ORF">CN290_28740</name>
</gene>
<feature type="region of interest" description="Disordered" evidence="1">
    <location>
        <begin position="30"/>
        <end position="65"/>
    </location>
</feature>
<dbReference type="AlphaFoldDB" id="A0A2A8XXY5"/>
<accession>A0A2A8XXY5</accession>
<dbReference type="Proteomes" id="UP000220226">
    <property type="component" value="Unassembled WGS sequence"/>
</dbReference>
<dbReference type="EMBL" id="NTQT01000045">
    <property type="protein sequence ID" value="PFC69978.1"/>
    <property type="molecule type" value="Genomic_DNA"/>
</dbReference>
<dbReference type="NCBIfam" id="TIGR03720">
    <property type="entry name" value="exospor_lead"/>
    <property type="match status" value="1"/>
</dbReference>
<feature type="compositionally biased region" description="Gly residues" evidence="1">
    <location>
        <begin position="36"/>
        <end position="65"/>
    </location>
</feature>
<evidence type="ECO:0000313" key="2">
    <source>
        <dbReference type="EMBL" id="PFC69978.1"/>
    </source>
</evidence>
<evidence type="ECO:0000256" key="1">
    <source>
        <dbReference type="SAM" id="MobiDB-lite"/>
    </source>
</evidence>
<sequence length="236" mass="23900">MQKTKGIFQTNALTQNLIGPTLPPIPPFTLPTGPTGPTGGTGSTGGTGPTGITGPTGGTGPTGITGPTGGTEGCLCDCCVLPMQSVLQQLIGETVILGTIADTPNTPPLFFLFTITSVNDFLVTVTDGTTTFVVNISDVTGVGFLPPGPPITLLPPVDVGCECECRERPIRQLLDAFIGSTVSLLASTGSIAADFSVEQTGLGIVLGTLPINPTTTVRFAISTCKITAVNITPATI</sequence>
<organism evidence="2 3">
    <name type="scientific">Bacillus cereus</name>
    <dbReference type="NCBI Taxonomy" id="1396"/>
    <lineage>
        <taxon>Bacteria</taxon>
        <taxon>Bacillati</taxon>
        <taxon>Bacillota</taxon>
        <taxon>Bacilli</taxon>
        <taxon>Bacillales</taxon>
        <taxon>Bacillaceae</taxon>
        <taxon>Bacillus</taxon>
        <taxon>Bacillus cereus group</taxon>
    </lineage>
</organism>
<evidence type="ECO:0008006" key="4">
    <source>
        <dbReference type="Google" id="ProtNLM"/>
    </source>
</evidence>
<dbReference type="InterPro" id="IPR021201">
    <property type="entry name" value="Leader_pep_exosporium"/>
</dbReference>
<protein>
    <recommendedName>
        <fullName evidence="4">BclA protein</fullName>
    </recommendedName>
</protein>
<comment type="caution">
    <text evidence="2">The sequence shown here is derived from an EMBL/GenBank/DDBJ whole genome shotgun (WGS) entry which is preliminary data.</text>
</comment>
<proteinExistence type="predicted"/>
<reference evidence="2 3" key="1">
    <citation type="submission" date="2017-09" db="EMBL/GenBank/DDBJ databases">
        <title>Large-scale bioinformatics analysis of Bacillus genomes uncovers conserved roles of natural products in bacterial physiology.</title>
        <authorList>
            <consortium name="Agbiome Team Llc"/>
            <person name="Bleich R.M."/>
            <person name="Grubbs K.J."/>
            <person name="Santa Maria K.C."/>
            <person name="Allen S.E."/>
            <person name="Farag S."/>
            <person name="Shank E.A."/>
            <person name="Bowers A."/>
        </authorList>
    </citation>
    <scope>NUCLEOTIDE SEQUENCE [LARGE SCALE GENOMIC DNA]</scope>
    <source>
        <strain evidence="2 3">AFS025165</strain>
    </source>
</reference>